<dbReference type="GO" id="GO:0016712">
    <property type="term" value="F:oxidoreductase activity, acting on paired donors, with incorporation or reduction of molecular oxygen, reduced flavin or flavoprotein as one donor, and incorporation of one atom of oxygen"/>
    <property type="evidence" value="ECO:0007669"/>
    <property type="project" value="TreeGrafter"/>
</dbReference>
<dbReference type="InterPro" id="IPR050182">
    <property type="entry name" value="Cytochrome_P450_fam2"/>
</dbReference>
<name>A0A016SR85_9BILA</name>
<keyword evidence="5 7" id="KW-0408">Iron</keyword>
<dbReference type="InterPro" id="IPR036396">
    <property type="entry name" value="Cyt_P450_sf"/>
</dbReference>
<evidence type="ECO:0000256" key="2">
    <source>
        <dbReference type="ARBA" id="ARBA00010617"/>
    </source>
</evidence>
<dbReference type="Gene3D" id="1.10.630.10">
    <property type="entry name" value="Cytochrome P450"/>
    <property type="match status" value="1"/>
</dbReference>
<comment type="cofactor">
    <cofactor evidence="1 7">
        <name>heme</name>
        <dbReference type="ChEBI" id="CHEBI:30413"/>
    </cofactor>
</comment>
<evidence type="ECO:0008006" key="11">
    <source>
        <dbReference type="Google" id="ProtNLM"/>
    </source>
</evidence>
<organism evidence="9 10">
    <name type="scientific">Ancylostoma ceylanicum</name>
    <dbReference type="NCBI Taxonomy" id="53326"/>
    <lineage>
        <taxon>Eukaryota</taxon>
        <taxon>Metazoa</taxon>
        <taxon>Ecdysozoa</taxon>
        <taxon>Nematoda</taxon>
        <taxon>Chromadorea</taxon>
        <taxon>Rhabditida</taxon>
        <taxon>Rhabditina</taxon>
        <taxon>Rhabditomorpha</taxon>
        <taxon>Strongyloidea</taxon>
        <taxon>Ancylostomatidae</taxon>
        <taxon>Ancylostomatinae</taxon>
        <taxon>Ancylostoma</taxon>
    </lineage>
</organism>
<protein>
    <recommendedName>
        <fullName evidence="11">Unspecific monooxygenase</fullName>
    </recommendedName>
</protein>
<keyword evidence="4 8" id="KW-0560">Oxidoreductase</keyword>
<evidence type="ECO:0000256" key="4">
    <source>
        <dbReference type="ARBA" id="ARBA00023002"/>
    </source>
</evidence>
<keyword evidence="6 8" id="KW-0503">Monooxygenase</keyword>
<dbReference type="GO" id="GO:0005737">
    <property type="term" value="C:cytoplasm"/>
    <property type="evidence" value="ECO:0007669"/>
    <property type="project" value="TreeGrafter"/>
</dbReference>
<dbReference type="GO" id="GO:0006082">
    <property type="term" value="P:organic acid metabolic process"/>
    <property type="evidence" value="ECO:0007669"/>
    <property type="project" value="TreeGrafter"/>
</dbReference>
<sequence length="495" mass="57511">MIWIIVPFLLLYFTYELYWKRRNLPPGPTPLPFIGNLHTILRHEPGYTAFEMWRRQYGPVCTFWLGSFPFVLISDYPTLRETFVRDGDAFAGKFHLEEVTKLYRGGQYGIVDTVGEMWREHRRFALHVLRDFGLGKDGMEQRVLLEVEAMTKTLQSEQGTEVNMQDVFDVAVGSVINQLLFGYRFDEEHVDEFRQLKTLISRQMRDFAHPGATMLMVYPWLKYLPYFSSMHAKLLSYRDAFYSFFDKQIDAHGNHVNYDSDESNDYVEAYLKEKKRREADGDEVSFSRIQLQNVCLDLWFAGMETTSNTLSWGAVFLLNHPDVQAKMHEELDREIGSSRPITMTDRNRLPYTNAVINEIQRMANLLPMNLPHETMRDVRVGKWNLAAKTGVIAQISTVLYDEEVFPDSLTFRPSRFIDEAGKLKKVDELIPFSIGKRQCLGEGLAKMELFLFIANLFNRFEISCVDPNSPPTTKKTFGTTVQPLDYRCFVKCRAS</sequence>
<dbReference type="FunFam" id="1.10.630.10:FF:000036">
    <property type="entry name" value="CYtochrome P450 family"/>
    <property type="match status" value="1"/>
</dbReference>
<dbReference type="Proteomes" id="UP000024635">
    <property type="component" value="Unassembled WGS sequence"/>
</dbReference>
<dbReference type="PRINTS" id="PR00385">
    <property type="entry name" value="P450"/>
</dbReference>
<evidence type="ECO:0000313" key="10">
    <source>
        <dbReference type="Proteomes" id="UP000024635"/>
    </source>
</evidence>
<dbReference type="PANTHER" id="PTHR24300:SF369">
    <property type="entry name" value="CYTOCHROME P450 FAMILY"/>
    <property type="match status" value="1"/>
</dbReference>
<dbReference type="InterPro" id="IPR002401">
    <property type="entry name" value="Cyt_P450_E_grp-I"/>
</dbReference>
<evidence type="ECO:0000256" key="1">
    <source>
        <dbReference type="ARBA" id="ARBA00001971"/>
    </source>
</evidence>
<dbReference type="AlphaFoldDB" id="A0A016SR85"/>
<evidence type="ECO:0000256" key="5">
    <source>
        <dbReference type="ARBA" id="ARBA00023004"/>
    </source>
</evidence>
<comment type="similarity">
    <text evidence="2 8">Belongs to the cytochrome P450 family.</text>
</comment>
<dbReference type="Pfam" id="PF00067">
    <property type="entry name" value="p450"/>
    <property type="match status" value="1"/>
</dbReference>
<dbReference type="PROSITE" id="PS00086">
    <property type="entry name" value="CYTOCHROME_P450"/>
    <property type="match status" value="1"/>
</dbReference>
<dbReference type="STRING" id="53326.A0A016SR85"/>
<comment type="caution">
    <text evidence="9">The sequence shown here is derived from an EMBL/GenBank/DDBJ whole genome shotgun (WGS) entry which is preliminary data.</text>
</comment>
<evidence type="ECO:0000313" key="9">
    <source>
        <dbReference type="EMBL" id="EYB92916.1"/>
    </source>
</evidence>
<reference evidence="10" key="1">
    <citation type="journal article" date="2015" name="Nat. Genet.">
        <title>The genome and transcriptome of the zoonotic hookworm Ancylostoma ceylanicum identify infection-specific gene families.</title>
        <authorList>
            <person name="Schwarz E.M."/>
            <person name="Hu Y."/>
            <person name="Antoshechkin I."/>
            <person name="Miller M.M."/>
            <person name="Sternberg P.W."/>
            <person name="Aroian R.V."/>
        </authorList>
    </citation>
    <scope>NUCLEOTIDE SEQUENCE</scope>
    <source>
        <strain evidence="10">HY135</strain>
    </source>
</reference>
<dbReference type="InterPro" id="IPR001128">
    <property type="entry name" value="Cyt_P450"/>
</dbReference>
<evidence type="ECO:0000256" key="8">
    <source>
        <dbReference type="RuleBase" id="RU000461"/>
    </source>
</evidence>
<dbReference type="GO" id="GO:0005506">
    <property type="term" value="F:iron ion binding"/>
    <property type="evidence" value="ECO:0007669"/>
    <property type="project" value="InterPro"/>
</dbReference>
<feature type="binding site" description="axial binding residue" evidence="7">
    <location>
        <position position="439"/>
    </location>
    <ligand>
        <name>heme</name>
        <dbReference type="ChEBI" id="CHEBI:30413"/>
    </ligand>
    <ligandPart>
        <name>Fe</name>
        <dbReference type="ChEBI" id="CHEBI:18248"/>
    </ligandPart>
</feature>
<evidence type="ECO:0000256" key="6">
    <source>
        <dbReference type="ARBA" id="ARBA00023033"/>
    </source>
</evidence>
<dbReference type="GO" id="GO:0020037">
    <property type="term" value="F:heme binding"/>
    <property type="evidence" value="ECO:0007669"/>
    <property type="project" value="InterPro"/>
</dbReference>
<keyword evidence="7 8" id="KW-0349">Heme</keyword>
<accession>A0A016SR85</accession>
<dbReference type="SUPFAM" id="SSF48264">
    <property type="entry name" value="Cytochrome P450"/>
    <property type="match status" value="1"/>
</dbReference>
<dbReference type="PRINTS" id="PR00463">
    <property type="entry name" value="EP450I"/>
</dbReference>
<evidence type="ECO:0000256" key="7">
    <source>
        <dbReference type="PIRSR" id="PIRSR602401-1"/>
    </source>
</evidence>
<dbReference type="CDD" id="cd20617">
    <property type="entry name" value="CYP1_2-like"/>
    <property type="match status" value="1"/>
</dbReference>
<evidence type="ECO:0000256" key="3">
    <source>
        <dbReference type="ARBA" id="ARBA00022723"/>
    </source>
</evidence>
<proteinExistence type="inferred from homology"/>
<keyword evidence="3 7" id="KW-0479">Metal-binding</keyword>
<dbReference type="PANTHER" id="PTHR24300">
    <property type="entry name" value="CYTOCHROME P450 508A4-RELATED"/>
    <property type="match status" value="1"/>
</dbReference>
<dbReference type="OrthoDB" id="1055148at2759"/>
<keyword evidence="10" id="KW-1185">Reference proteome</keyword>
<dbReference type="InterPro" id="IPR017972">
    <property type="entry name" value="Cyt_P450_CS"/>
</dbReference>
<dbReference type="EMBL" id="JARK01001524">
    <property type="protein sequence ID" value="EYB92916.1"/>
    <property type="molecule type" value="Genomic_DNA"/>
</dbReference>
<gene>
    <name evidence="9" type="primary">Acey_s0188.g1135</name>
    <name evidence="9" type="ORF">Y032_0188g1135</name>
</gene>
<dbReference type="GO" id="GO:0006805">
    <property type="term" value="P:xenobiotic metabolic process"/>
    <property type="evidence" value="ECO:0007669"/>
    <property type="project" value="TreeGrafter"/>
</dbReference>